<keyword evidence="24" id="KW-1185">Reference proteome</keyword>
<evidence type="ECO:0000256" key="3">
    <source>
        <dbReference type="ARBA" id="ARBA00010651"/>
    </source>
</evidence>
<evidence type="ECO:0000256" key="12">
    <source>
        <dbReference type="ARBA" id="ARBA00022967"/>
    </source>
</evidence>
<dbReference type="Gene3D" id="2.102.10.10">
    <property type="entry name" value="Rieske [2Fe-2S] iron-sulphur domain"/>
    <property type="match status" value="1"/>
</dbReference>
<dbReference type="PATRIC" id="fig|381306.5.peg.2265"/>
<keyword evidence="15" id="KW-0408">Iron</keyword>
<dbReference type="EC" id="7.1.1.8" evidence="5 20"/>
<comment type="catalytic activity">
    <reaction evidence="19 20">
        <text>a quinol + 2 Fe(III)-[cytochrome c](out) = a quinone + 2 Fe(II)-[cytochrome c](out) + 2 H(+)(out)</text>
        <dbReference type="Rhea" id="RHEA:11484"/>
        <dbReference type="Rhea" id="RHEA-COMP:10350"/>
        <dbReference type="Rhea" id="RHEA-COMP:14399"/>
        <dbReference type="ChEBI" id="CHEBI:15378"/>
        <dbReference type="ChEBI" id="CHEBI:24646"/>
        <dbReference type="ChEBI" id="CHEBI:29033"/>
        <dbReference type="ChEBI" id="CHEBI:29034"/>
        <dbReference type="ChEBI" id="CHEBI:132124"/>
        <dbReference type="EC" id="7.1.1.8"/>
    </reaction>
</comment>
<evidence type="ECO:0000313" key="23">
    <source>
        <dbReference type="EMBL" id="SCY49831.1"/>
    </source>
</evidence>
<name>A0A0P9C6X7_9GAMM</name>
<dbReference type="PANTHER" id="PTHR10134">
    <property type="entry name" value="CYTOCHROME B-C1 COMPLEX SUBUNIT RIESKE, MITOCHONDRIAL"/>
    <property type="match status" value="1"/>
</dbReference>
<evidence type="ECO:0000256" key="17">
    <source>
        <dbReference type="ARBA" id="ARBA00023136"/>
    </source>
</evidence>
<evidence type="ECO:0000256" key="19">
    <source>
        <dbReference type="ARBA" id="ARBA00029351"/>
    </source>
</evidence>
<comment type="function">
    <text evidence="1">Component of the ubiquinol-cytochrome c reductase complex (complex III or cytochrome b-c1 complex), which is a respiratory chain that generates an electrochemical potential coupled to ATP synthesis.</text>
</comment>
<dbReference type="STRING" id="381306.AN478_05365"/>
<evidence type="ECO:0000256" key="8">
    <source>
        <dbReference type="ARBA" id="ARBA00022475"/>
    </source>
</evidence>
<keyword evidence="10" id="KW-0001">2Fe-2S</keyword>
<keyword evidence="13 20" id="KW-0249">Electron transport</keyword>
<dbReference type="RefSeq" id="WP_054965593.1">
    <property type="nucleotide sequence ID" value="NZ_FMUN01000006.1"/>
</dbReference>
<comment type="cofactor">
    <cofactor evidence="20">
        <name>[2Fe-2S] cluster</name>
        <dbReference type="ChEBI" id="CHEBI:190135"/>
    </cofactor>
    <text evidence="20">Binds 1 [2Fe-2S] cluster per subunit.</text>
</comment>
<dbReference type="SUPFAM" id="SSF50022">
    <property type="entry name" value="ISP domain"/>
    <property type="match status" value="1"/>
</dbReference>
<dbReference type="InterPro" id="IPR006317">
    <property type="entry name" value="Ubiquinol_cyt_c_Rdtase_Fe-S-su"/>
</dbReference>
<organism evidence="23 24">
    <name type="scientific">Thiohalorhabdus denitrificans</name>
    <dbReference type="NCBI Taxonomy" id="381306"/>
    <lineage>
        <taxon>Bacteria</taxon>
        <taxon>Pseudomonadati</taxon>
        <taxon>Pseudomonadota</taxon>
        <taxon>Gammaproteobacteria</taxon>
        <taxon>Thiohalorhabdales</taxon>
        <taxon>Thiohalorhabdaceae</taxon>
        <taxon>Thiohalorhabdus</taxon>
    </lineage>
</organism>
<evidence type="ECO:0000256" key="11">
    <source>
        <dbReference type="ARBA" id="ARBA00022723"/>
    </source>
</evidence>
<evidence type="ECO:0000256" key="4">
    <source>
        <dbReference type="ARBA" id="ARBA00011649"/>
    </source>
</evidence>
<comment type="subcellular location">
    <subcellularLocation>
        <location evidence="2">Cell membrane</location>
        <topology evidence="2">Single-pass membrane protein</topology>
    </subcellularLocation>
</comment>
<proteinExistence type="inferred from homology"/>
<keyword evidence="7 20" id="KW-0813">Transport</keyword>
<keyword evidence="14 20" id="KW-1133">Transmembrane helix</keyword>
<gene>
    <name evidence="23" type="ORF">SAMN05661077_2307</name>
</gene>
<evidence type="ECO:0000256" key="15">
    <source>
        <dbReference type="ARBA" id="ARBA00023004"/>
    </source>
</evidence>
<dbReference type="OrthoDB" id="9767869at2"/>
<evidence type="ECO:0000256" key="10">
    <source>
        <dbReference type="ARBA" id="ARBA00022714"/>
    </source>
</evidence>
<feature type="transmembrane region" description="Helical" evidence="20">
    <location>
        <begin position="13"/>
        <end position="34"/>
    </location>
</feature>
<dbReference type="PROSITE" id="PS51318">
    <property type="entry name" value="TAT"/>
    <property type="match status" value="1"/>
</dbReference>
<dbReference type="GO" id="GO:0005886">
    <property type="term" value="C:plasma membrane"/>
    <property type="evidence" value="ECO:0007669"/>
    <property type="project" value="UniProtKB-SubCell"/>
</dbReference>
<keyword evidence="11" id="KW-0479">Metal-binding</keyword>
<keyword evidence="9 20" id="KW-0812">Transmembrane</keyword>
<dbReference type="InterPro" id="IPR006311">
    <property type="entry name" value="TAT_signal"/>
</dbReference>
<dbReference type="Gene3D" id="1.20.5.510">
    <property type="entry name" value="Single helix bin"/>
    <property type="match status" value="1"/>
</dbReference>
<evidence type="ECO:0000256" key="18">
    <source>
        <dbReference type="ARBA" id="ARBA00023157"/>
    </source>
</evidence>
<keyword evidence="17 20" id="KW-0472">Membrane</keyword>
<dbReference type="PRINTS" id="PR00162">
    <property type="entry name" value="RIESKE"/>
</dbReference>
<dbReference type="CDD" id="cd03470">
    <property type="entry name" value="Rieske_cytochrome_bc1"/>
    <property type="match status" value="1"/>
</dbReference>
<evidence type="ECO:0000256" key="20">
    <source>
        <dbReference type="RuleBase" id="RU004494"/>
    </source>
</evidence>
<evidence type="ECO:0000256" key="16">
    <source>
        <dbReference type="ARBA" id="ARBA00023014"/>
    </source>
</evidence>
<evidence type="ECO:0000256" key="13">
    <source>
        <dbReference type="ARBA" id="ARBA00022982"/>
    </source>
</evidence>
<comment type="miscellaneous">
    <text evidence="20">The Rieske protein is a high potential 2Fe-2S protein.</text>
</comment>
<dbReference type="InterPro" id="IPR014349">
    <property type="entry name" value="Rieske_Fe-S_prot"/>
</dbReference>
<dbReference type="GO" id="GO:0051537">
    <property type="term" value="F:2 iron, 2 sulfur cluster binding"/>
    <property type="evidence" value="ECO:0007669"/>
    <property type="project" value="UniProtKB-KW"/>
</dbReference>
<dbReference type="Pfam" id="PF00355">
    <property type="entry name" value="Rieske"/>
    <property type="match status" value="1"/>
</dbReference>
<dbReference type="GO" id="GO:0008121">
    <property type="term" value="F:quinol-cytochrome-c reductase activity"/>
    <property type="evidence" value="ECO:0007669"/>
    <property type="project" value="UniProtKB-EC"/>
</dbReference>
<keyword evidence="12" id="KW-1278">Translocase</keyword>
<comment type="subunit">
    <text evidence="4 21">The main subunits of complex b-c1 are: cytochrome b, cytochrome c1 and the Rieske protein.</text>
</comment>
<dbReference type="PROSITE" id="PS51296">
    <property type="entry name" value="RIESKE"/>
    <property type="match status" value="1"/>
</dbReference>
<evidence type="ECO:0000256" key="5">
    <source>
        <dbReference type="ARBA" id="ARBA00012951"/>
    </source>
</evidence>
<accession>A0A0P9C6X7</accession>
<dbReference type="AlphaFoldDB" id="A0A0P9C6X7"/>
<dbReference type="NCBIfam" id="TIGR01416">
    <property type="entry name" value="Rieske_proteo"/>
    <property type="match status" value="1"/>
</dbReference>
<protein>
    <recommendedName>
        <fullName evidence="6 20">Ubiquinol-cytochrome c reductase iron-sulfur subunit</fullName>
        <ecNumber evidence="5 20">7.1.1.8</ecNumber>
    </recommendedName>
</protein>
<reference evidence="24" key="1">
    <citation type="submission" date="2016-10" db="EMBL/GenBank/DDBJ databases">
        <authorList>
            <person name="Varghese N."/>
        </authorList>
    </citation>
    <scope>NUCLEOTIDE SEQUENCE [LARGE SCALE GENOMIC DNA]</scope>
    <source>
        <strain evidence="24">HL 19</strain>
    </source>
</reference>
<dbReference type="GO" id="GO:0046872">
    <property type="term" value="F:metal ion binding"/>
    <property type="evidence" value="ECO:0007669"/>
    <property type="project" value="UniProtKB-KW"/>
</dbReference>
<dbReference type="InterPro" id="IPR036922">
    <property type="entry name" value="Rieske_2Fe-2S_sf"/>
</dbReference>
<evidence type="ECO:0000259" key="22">
    <source>
        <dbReference type="PROSITE" id="PS51296"/>
    </source>
</evidence>
<dbReference type="InterPro" id="IPR017941">
    <property type="entry name" value="Rieske_2Fe-2S"/>
</dbReference>
<evidence type="ECO:0000256" key="9">
    <source>
        <dbReference type="ARBA" id="ARBA00022692"/>
    </source>
</evidence>
<evidence type="ECO:0000256" key="14">
    <source>
        <dbReference type="ARBA" id="ARBA00022989"/>
    </source>
</evidence>
<dbReference type="Proteomes" id="UP000183104">
    <property type="component" value="Unassembled WGS sequence"/>
</dbReference>
<keyword evidence="8" id="KW-1003">Cell membrane</keyword>
<evidence type="ECO:0000256" key="7">
    <source>
        <dbReference type="ARBA" id="ARBA00022448"/>
    </source>
</evidence>
<sequence>MSTDSVNPNRRRFLNWTAGVVGAVGVGYAAVPFIRSMSPSAAVMAEATTTVDLSKVDKGQRITVMWQGKPVWVVRRTDEMLETLEDPEVTGQLKDPDSQQSEQPEFAANEFRSREPEWLVMIAICTHLGCIPSYHPESGGNFWSGAWKGGFFCPCHGSGYDLAGRVMEGSPAPLNMAVPYYEFLSDSELRIGEPVG</sequence>
<dbReference type="Pfam" id="PF10399">
    <property type="entry name" value="UCR_Fe-S_N"/>
    <property type="match status" value="1"/>
</dbReference>
<dbReference type="EMBL" id="FMUN01000006">
    <property type="protein sequence ID" value="SCY49831.1"/>
    <property type="molecule type" value="Genomic_DNA"/>
</dbReference>
<feature type="domain" description="Rieske" evidence="22">
    <location>
        <begin position="85"/>
        <end position="190"/>
    </location>
</feature>
<evidence type="ECO:0000256" key="21">
    <source>
        <dbReference type="RuleBase" id="RU004497"/>
    </source>
</evidence>
<evidence type="ECO:0000256" key="2">
    <source>
        <dbReference type="ARBA" id="ARBA00004162"/>
    </source>
</evidence>
<comment type="similarity">
    <text evidence="3">Belongs to the Rieske iron-sulfur protein family.</text>
</comment>
<dbReference type="InterPro" id="IPR019470">
    <property type="entry name" value="Ubiq_cytC_Rdtase_Fe-S_su_TAT"/>
</dbReference>
<evidence type="ECO:0000256" key="6">
    <source>
        <dbReference type="ARBA" id="ARBA00019816"/>
    </source>
</evidence>
<evidence type="ECO:0000256" key="1">
    <source>
        <dbReference type="ARBA" id="ARBA00002444"/>
    </source>
</evidence>
<dbReference type="InterPro" id="IPR005805">
    <property type="entry name" value="Rieske_Fe-S_prot_C"/>
</dbReference>
<evidence type="ECO:0000313" key="24">
    <source>
        <dbReference type="Proteomes" id="UP000183104"/>
    </source>
</evidence>
<keyword evidence="18" id="KW-1015">Disulfide bond</keyword>
<keyword evidence="16" id="KW-0411">Iron-sulfur</keyword>